<feature type="compositionally biased region" description="Basic and acidic residues" evidence="5">
    <location>
        <begin position="242"/>
        <end position="258"/>
    </location>
</feature>
<name>A0AAN6QL03_9PEZI</name>
<organism evidence="7 8">
    <name type="scientific">Canariomyces notabilis</name>
    <dbReference type="NCBI Taxonomy" id="2074819"/>
    <lineage>
        <taxon>Eukaryota</taxon>
        <taxon>Fungi</taxon>
        <taxon>Dikarya</taxon>
        <taxon>Ascomycota</taxon>
        <taxon>Pezizomycotina</taxon>
        <taxon>Sordariomycetes</taxon>
        <taxon>Sordariomycetidae</taxon>
        <taxon>Sordariales</taxon>
        <taxon>Chaetomiaceae</taxon>
        <taxon>Canariomyces</taxon>
    </lineage>
</organism>
<keyword evidence="8" id="KW-1185">Reference proteome</keyword>
<evidence type="ECO:0000256" key="4">
    <source>
        <dbReference type="ARBA" id="ARBA00023136"/>
    </source>
</evidence>
<dbReference type="AlphaFoldDB" id="A0AAN6QL03"/>
<reference evidence="7" key="1">
    <citation type="journal article" date="2023" name="Mol. Phylogenet. Evol.">
        <title>Genome-scale phylogeny and comparative genomics of the fungal order Sordariales.</title>
        <authorList>
            <person name="Hensen N."/>
            <person name="Bonometti L."/>
            <person name="Westerberg I."/>
            <person name="Brannstrom I.O."/>
            <person name="Guillou S."/>
            <person name="Cros-Aarteil S."/>
            <person name="Calhoun S."/>
            <person name="Haridas S."/>
            <person name="Kuo A."/>
            <person name="Mondo S."/>
            <person name="Pangilinan J."/>
            <person name="Riley R."/>
            <person name="LaButti K."/>
            <person name="Andreopoulos B."/>
            <person name="Lipzen A."/>
            <person name="Chen C."/>
            <person name="Yan M."/>
            <person name="Daum C."/>
            <person name="Ng V."/>
            <person name="Clum A."/>
            <person name="Steindorff A."/>
            <person name="Ohm R.A."/>
            <person name="Martin F."/>
            <person name="Silar P."/>
            <person name="Natvig D.O."/>
            <person name="Lalanne C."/>
            <person name="Gautier V."/>
            <person name="Ament-Velasquez S.L."/>
            <person name="Kruys A."/>
            <person name="Hutchinson M.I."/>
            <person name="Powell A.J."/>
            <person name="Barry K."/>
            <person name="Miller A.N."/>
            <person name="Grigoriev I.V."/>
            <person name="Debuchy R."/>
            <person name="Gladieux P."/>
            <person name="Hiltunen Thoren M."/>
            <person name="Johannesson H."/>
        </authorList>
    </citation>
    <scope>NUCLEOTIDE SEQUENCE</scope>
    <source>
        <strain evidence="7">CBS 508.74</strain>
    </source>
</reference>
<comment type="caution">
    <text evidence="7">The sequence shown here is derived from an EMBL/GenBank/DDBJ whole genome shotgun (WGS) entry which is preliminary data.</text>
</comment>
<evidence type="ECO:0000256" key="5">
    <source>
        <dbReference type="SAM" id="MobiDB-lite"/>
    </source>
</evidence>
<feature type="compositionally biased region" description="Pro residues" evidence="5">
    <location>
        <begin position="263"/>
        <end position="273"/>
    </location>
</feature>
<dbReference type="EMBL" id="MU853351">
    <property type="protein sequence ID" value="KAK4110299.1"/>
    <property type="molecule type" value="Genomic_DNA"/>
</dbReference>
<dbReference type="PANTHER" id="PTHR12911:SF8">
    <property type="entry name" value="KLAROID PROTEIN-RELATED"/>
    <property type="match status" value="1"/>
</dbReference>
<feature type="region of interest" description="Disordered" evidence="5">
    <location>
        <begin position="121"/>
        <end position="294"/>
    </location>
</feature>
<dbReference type="Pfam" id="PF07738">
    <property type="entry name" value="Sad1_UNC"/>
    <property type="match status" value="1"/>
</dbReference>
<evidence type="ECO:0000259" key="6">
    <source>
        <dbReference type="PROSITE" id="PS51469"/>
    </source>
</evidence>
<proteinExistence type="predicted"/>
<gene>
    <name evidence="7" type="ORF">N656DRAFT_288242</name>
</gene>
<feature type="compositionally biased region" description="Basic and acidic residues" evidence="5">
    <location>
        <begin position="192"/>
        <end position="222"/>
    </location>
</feature>
<evidence type="ECO:0000313" key="8">
    <source>
        <dbReference type="Proteomes" id="UP001302812"/>
    </source>
</evidence>
<evidence type="ECO:0000313" key="7">
    <source>
        <dbReference type="EMBL" id="KAK4110299.1"/>
    </source>
</evidence>
<protein>
    <recommendedName>
        <fullName evidence="6">SUN domain-containing protein</fullName>
    </recommendedName>
</protein>
<keyword evidence="2" id="KW-0812">Transmembrane</keyword>
<keyword evidence="3" id="KW-1133">Transmembrane helix</keyword>
<dbReference type="Proteomes" id="UP001302812">
    <property type="component" value="Unassembled WGS sequence"/>
</dbReference>
<dbReference type="Gene3D" id="2.60.120.260">
    <property type="entry name" value="Galactose-binding domain-like"/>
    <property type="match status" value="1"/>
</dbReference>
<feature type="region of interest" description="Disordered" evidence="5">
    <location>
        <begin position="1"/>
        <end position="32"/>
    </location>
</feature>
<feature type="compositionally biased region" description="Low complexity" evidence="5">
    <location>
        <begin position="226"/>
        <end position="238"/>
    </location>
</feature>
<feature type="domain" description="SUN" evidence="6">
    <location>
        <begin position="766"/>
        <end position="981"/>
    </location>
</feature>
<dbReference type="PANTHER" id="PTHR12911">
    <property type="entry name" value="SAD1/UNC-84-LIKE PROTEIN-RELATED"/>
    <property type="match status" value="1"/>
</dbReference>
<accession>A0AAN6QL03</accession>
<comment type="subcellular location">
    <subcellularLocation>
        <location evidence="1">Membrane</location>
    </subcellularLocation>
</comment>
<feature type="compositionally biased region" description="Basic and acidic residues" evidence="5">
    <location>
        <begin position="123"/>
        <end position="142"/>
    </location>
</feature>
<evidence type="ECO:0000256" key="2">
    <source>
        <dbReference type="ARBA" id="ARBA00022692"/>
    </source>
</evidence>
<sequence length="985" mass="108797">MADLLGSPSPWLTDSRDGARGGAPASQESSNYQLLRAAVVKATMPATRVITRTTRRATASPSPAPSSRAGSPRPAQGATIRTTPIPARYSTSYGSPLAQLPDRGDVMGGGDVTKAAAEIFTRVNKDKLAAQERRRAKQEARAARAANEGGREVSESPEPLGIRPSIEKETSSEEDGLLATRAPEPAPRKRTRNDEEAEARVEKERKERDDRLRRERSAEAQKRVAQKLAEAQAEAQAAEEQEIARQKHLAEQAARDAAARAAMPPPPHQPVPRRPSGSLLTPASPPLPNGIWERPSSARSYIEEGRVFNDATVQTPARSPLADIRRPVAQPPAALSPEPVPPSSELRKSPRRPRTRIQEPQRDNSPSPERRRRISVSTEEEPSSPTNEEQPQHKSQTGLPIAFSLGPGFRNRFKSYPQQSQSDSGGADVEEPASETFFSNRPSLAQAWDLLSIERLFRPWSIFKIIAGGFLLLHAMRFAHILARPDIFESPVLRLNWYGWRDWTSNVGQFFPSPLLHPLGVLSPDQYDDLKDYLEDRTTSTEAALDNLRAIIPKIVSVQKDAGTGRVVVSEEFWLALRDRLKRDQSVLTLDDKSRISDKHWNALQERLKSAGLLDKTMTPAEVEDVVEKLVPQSWEKWAQKNQRKVADILGRAPAQGKPSIQAGEEFIMTRDEFIRELKQHVAQSRAHMDKDLDVLRSELRSLADQVKAAAAAAGIPKAEIKTLVQNTVAKAIGDLQLKAASKAGAGGSVDDPFRRHVNHFSPGNGALVEISLTSPVFAITPRPKIFSKRWFKFTRKTPQFQHAAAQALTPWAEAGDCWCAGIAARNSTTPVPADLGVRLAQFIVPQYVVVEHIEPSATRDPLAMPRDIEVWAAYDKPPSRGGVGPGNGNDRFDRVLDWMAAKFPEVDPFKHRWAAQGLAKIGAFTYEHKEKGRGVFVHKLSDDLERMGAATDMVALRAVTNYGAKDHTCFYRVRLYGKPVDQEG</sequence>
<dbReference type="InterPro" id="IPR045119">
    <property type="entry name" value="SUN1-5"/>
</dbReference>
<dbReference type="PROSITE" id="PS51469">
    <property type="entry name" value="SUN"/>
    <property type="match status" value="1"/>
</dbReference>
<dbReference type="InterPro" id="IPR012919">
    <property type="entry name" value="SUN_dom"/>
</dbReference>
<dbReference type="GeneID" id="89933257"/>
<feature type="compositionally biased region" description="Low complexity" evidence="5">
    <location>
        <begin position="46"/>
        <end position="75"/>
    </location>
</feature>
<dbReference type="GO" id="GO:0043495">
    <property type="term" value="F:protein-membrane adaptor activity"/>
    <property type="evidence" value="ECO:0007669"/>
    <property type="project" value="TreeGrafter"/>
</dbReference>
<dbReference type="GO" id="GO:0034993">
    <property type="term" value="C:meiotic nuclear membrane microtubule tethering complex"/>
    <property type="evidence" value="ECO:0007669"/>
    <property type="project" value="TreeGrafter"/>
</dbReference>
<feature type="region of interest" description="Disordered" evidence="5">
    <location>
        <begin position="308"/>
        <end position="436"/>
    </location>
</feature>
<keyword evidence="4" id="KW-0472">Membrane</keyword>
<reference evidence="7" key="2">
    <citation type="submission" date="2023-05" db="EMBL/GenBank/DDBJ databases">
        <authorList>
            <consortium name="Lawrence Berkeley National Laboratory"/>
            <person name="Steindorff A."/>
            <person name="Hensen N."/>
            <person name="Bonometti L."/>
            <person name="Westerberg I."/>
            <person name="Brannstrom I.O."/>
            <person name="Guillou S."/>
            <person name="Cros-Aarteil S."/>
            <person name="Calhoun S."/>
            <person name="Haridas S."/>
            <person name="Kuo A."/>
            <person name="Mondo S."/>
            <person name="Pangilinan J."/>
            <person name="Riley R."/>
            <person name="Labutti K."/>
            <person name="Andreopoulos B."/>
            <person name="Lipzen A."/>
            <person name="Chen C."/>
            <person name="Yanf M."/>
            <person name="Daum C."/>
            <person name="Ng V."/>
            <person name="Clum A."/>
            <person name="Ohm R."/>
            <person name="Martin F."/>
            <person name="Silar P."/>
            <person name="Natvig D."/>
            <person name="Lalanne C."/>
            <person name="Gautier V."/>
            <person name="Ament-Velasquez S.L."/>
            <person name="Kruys A."/>
            <person name="Hutchinson M.I."/>
            <person name="Powell A.J."/>
            <person name="Barry K."/>
            <person name="Miller A.N."/>
            <person name="Grigoriev I.V."/>
            <person name="Debuchy R."/>
            <person name="Gladieux P."/>
            <person name="Thoren M.H."/>
            <person name="Johannesson H."/>
        </authorList>
    </citation>
    <scope>NUCLEOTIDE SEQUENCE</scope>
    <source>
        <strain evidence="7">CBS 508.74</strain>
    </source>
</reference>
<feature type="region of interest" description="Disordered" evidence="5">
    <location>
        <begin position="46"/>
        <end position="109"/>
    </location>
</feature>
<evidence type="ECO:0000256" key="1">
    <source>
        <dbReference type="ARBA" id="ARBA00004370"/>
    </source>
</evidence>
<evidence type="ECO:0000256" key="3">
    <source>
        <dbReference type="ARBA" id="ARBA00022989"/>
    </source>
</evidence>
<dbReference type="RefSeq" id="XP_064667869.1">
    <property type="nucleotide sequence ID" value="XM_064809134.1"/>
</dbReference>